<proteinExistence type="predicted"/>
<sequence>MKKQILSFALVAAMIGSIAAGCSSVNETVGSDSPSVDSPSVVAPADTSSAKPTDTTKAPGAATNPQ</sequence>
<comment type="caution">
    <text evidence="3">The sequence shown here is derived from an EMBL/GenBank/DDBJ whole genome shotgun (WGS) entry which is preliminary data.</text>
</comment>
<feature type="chain" id="PRO_5045614922" evidence="2">
    <location>
        <begin position="20"/>
        <end position="66"/>
    </location>
</feature>
<feature type="compositionally biased region" description="Polar residues" evidence="1">
    <location>
        <begin position="47"/>
        <end position="56"/>
    </location>
</feature>
<keyword evidence="4" id="KW-1185">Reference proteome</keyword>
<evidence type="ECO:0000256" key="1">
    <source>
        <dbReference type="SAM" id="MobiDB-lite"/>
    </source>
</evidence>
<evidence type="ECO:0000313" key="4">
    <source>
        <dbReference type="Proteomes" id="UP001596958"/>
    </source>
</evidence>
<dbReference type="PROSITE" id="PS51257">
    <property type="entry name" value="PROKAR_LIPOPROTEIN"/>
    <property type="match status" value="1"/>
</dbReference>
<evidence type="ECO:0000313" key="3">
    <source>
        <dbReference type="EMBL" id="MFD0749465.1"/>
    </source>
</evidence>
<name>A0ABW2YY47_9SPHI</name>
<gene>
    <name evidence="3" type="ORF">ACFQZS_04880</name>
</gene>
<dbReference type="RefSeq" id="WP_377097849.1">
    <property type="nucleotide sequence ID" value="NZ_JBHTHU010000002.1"/>
</dbReference>
<organism evidence="3 4">
    <name type="scientific">Mucilaginibacter calamicampi</name>
    <dbReference type="NCBI Taxonomy" id="1302352"/>
    <lineage>
        <taxon>Bacteria</taxon>
        <taxon>Pseudomonadati</taxon>
        <taxon>Bacteroidota</taxon>
        <taxon>Sphingobacteriia</taxon>
        <taxon>Sphingobacteriales</taxon>
        <taxon>Sphingobacteriaceae</taxon>
        <taxon>Mucilaginibacter</taxon>
    </lineage>
</organism>
<feature type="signal peptide" evidence="2">
    <location>
        <begin position="1"/>
        <end position="19"/>
    </location>
</feature>
<reference evidence="4" key="1">
    <citation type="journal article" date="2019" name="Int. J. Syst. Evol. Microbiol.">
        <title>The Global Catalogue of Microorganisms (GCM) 10K type strain sequencing project: providing services to taxonomists for standard genome sequencing and annotation.</title>
        <authorList>
            <consortium name="The Broad Institute Genomics Platform"/>
            <consortium name="The Broad Institute Genome Sequencing Center for Infectious Disease"/>
            <person name="Wu L."/>
            <person name="Ma J."/>
        </authorList>
    </citation>
    <scope>NUCLEOTIDE SEQUENCE [LARGE SCALE GENOMIC DNA]</scope>
    <source>
        <strain evidence="4">CCUG 63418</strain>
    </source>
</reference>
<evidence type="ECO:0000256" key="2">
    <source>
        <dbReference type="SAM" id="SignalP"/>
    </source>
</evidence>
<protein>
    <submittedName>
        <fullName evidence="3">Uncharacterized protein</fullName>
    </submittedName>
</protein>
<dbReference type="EMBL" id="JBHTHU010000002">
    <property type="protein sequence ID" value="MFD0749465.1"/>
    <property type="molecule type" value="Genomic_DNA"/>
</dbReference>
<accession>A0ABW2YY47</accession>
<feature type="region of interest" description="Disordered" evidence="1">
    <location>
        <begin position="26"/>
        <end position="66"/>
    </location>
</feature>
<keyword evidence="2" id="KW-0732">Signal</keyword>
<feature type="compositionally biased region" description="Low complexity" evidence="1">
    <location>
        <begin position="31"/>
        <end position="46"/>
    </location>
</feature>
<dbReference type="Proteomes" id="UP001596958">
    <property type="component" value="Unassembled WGS sequence"/>
</dbReference>